<name>A0A7V8FN00_9BURK</name>
<comment type="similarity">
    <text evidence="1 2">Belongs to the outer membrane factor (OMF) (TC 1.B.17) family.</text>
</comment>
<dbReference type="NCBIfam" id="TIGR01845">
    <property type="entry name" value="outer_NodT"/>
    <property type="match status" value="1"/>
</dbReference>
<gene>
    <name evidence="4" type="primary">srpC_2</name>
    <name evidence="4" type="ORF">GAK30_02391</name>
</gene>
<dbReference type="PANTHER" id="PTHR30203:SF32">
    <property type="entry name" value="CATION EFFLUX SYSTEM PROTEIN CUSC"/>
    <property type="match status" value="1"/>
</dbReference>
<keyword evidence="2" id="KW-0564">Palmitate</keyword>
<keyword evidence="2" id="KW-0812">Transmembrane</keyword>
<comment type="subcellular location">
    <subcellularLocation>
        <location evidence="2">Cell membrane</location>
        <topology evidence="2">Lipid-anchor</topology>
    </subcellularLocation>
</comment>
<evidence type="ECO:0000256" key="3">
    <source>
        <dbReference type="SAM" id="MobiDB-lite"/>
    </source>
</evidence>
<dbReference type="EMBL" id="WNDQ01000033">
    <property type="protein sequence ID" value="KAF1020568.1"/>
    <property type="molecule type" value="Genomic_DNA"/>
</dbReference>
<keyword evidence="2" id="KW-0472">Membrane</keyword>
<keyword evidence="2" id="KW-1134">Transmembrane beta strand</keyword>
<evidence type="ECO:0000256" key="2">
    <source>
        <dbReference type="RuleBase" id="RU362097"/>
    </source>
</evidence>
<evidence type="ECO:0000256" key="1">
    <source>
        <dbReference type="ARBA" id="ARBA00007613"/>
    </source>
</evidence>
<evidence type="ECO:0000313" key="4">
    <source>
        <dbReference type="EMBL" id="KAF1020568.1"/>
    </source>
</evidence>
<protein>
    <submittedName>
        <fullName evidence="4">Solvent efflux pump outer membrane protein SrpC</fullName>
    </submittedName>
</protein>
<accession>A0A7V8FN00</accession>
<organism evidence="4 5">
    <name type="scientific">Paracidovorax wautersii</name>
    <dbReference type="NCBI Taxonomy" id="1177982"/>
    <lineage>
        <taxon>Bacteria</taxon>
        <taxon>Pseudomonadati</taxon>
        <taxon>Pseudomonadota</taxon>
        <taxon>Betaproteobacteria</taxon>
        <taxon>Burkholderiales</taxon>
        <taxon>Comamonadaceae</taxon>
        <taxon>Paracidovorax</taxon>
    </lineage>
</organism>
<dbReference type="GO" id="GO:0015562">
    <property type="term" value="F:efflux transmembrane transporter activity"/>
    <property type="evidence" value="ECO:0007669"/>
    <property type="project" value="InterPro"/>
</dbReference>
<dbReference type="InterPro" id="IPR003423">
    <property type="entry name" value="OMP_efflux"/>
</dbReference>
<proteinExistence type="inferred from homology"/>
<dbReference type="Pfam" id="PF02321">
    <property type="entry name" value="OEP"/>
    <property type="match status" value="2"/>
</dbReference>
<comment type="caution">
    <text evidence="4">The sequence shown here is derived from an EMBL/GenBank/DDBJ whole genome shotgun (WGS) entry which is preliminary data.</text>
</comment>
<evidence type="ECO:0000313" key="5">
    <source>
        <dbReference type="Proteomes" id="UP000461670"/>
    </source>
</evidence>
<dbReference type="InterPro" id="IPR010131">
    <property type="entry name" value="MdtP/NodT-like"/>
</dbReference>
<dbReference type="AlphaFoldDB" id="A0A7V8FN00"/>
<dbReference type="Gene3D" id="1.20.1600.10">
    <property type="entry name" value="Outer membrane efflux proteins (OEP)"/>
    <property type="match status" value="1"/>
</dbReference>
<feature type="compositionally biased region" description="Low complexity" evidence="3">
    <location>
        <begin position="77"/>
        <end position="94"/>
    </location>
</feature>
<dbReference type="GO" id="GO:0005886">
    <property type="term" value="C:plasma membrane"/>
    <property type="evidence" value="ECO:0007669"/>
    <property type="project" value="UniProtKB-SubCell"/>
</dbReference>
<dbReference type="Proteomes" id="UP000461670">
    <property type="component" value="Unassembled WGS sequence"/>
</dbReference>
<dbReference type="Gene3D" id="2.20.200.10">
    <property type="entry name" value="Outer membrane efflux proteins (OEP)"/>
    <property type="match status" value="1"/>
</dbReference>
<dbReference type="PANTHER" id="PTHR30203">
    <property type="entry name" value="OUTER MEMBRANE CATION EFFLUX PROTEIN"/>
    <property type="match status" value="1"/>
</dbReference>
<sequence length="441" mass="46465">MSDQWQAPLPHGGNNAALAQWWAGFGDPTLVTLIQAAEADSPSLARAWARIESARASLASTESAAAPSLNASGSLTRSRQQLLGSQTSTQTSRSAGLDASWELDLFGKVRRNAEAAQARLDARVDDWHDARVSLAAEVADTYVQYRACHLLAQTYEQEAASMTQTATATRLAVEAGFKAPADGALARASLANTQSSLQAQRVQCSLLLKSLVNLTGSPEPSLQARLASGPAALPRPEGFQITAVPAQTLRQRPDIASLEREVAATSAEIGAARADLYPSLSLGGSVALSASNLTSGITTWSFGPALSIPLFDGGRRRAAVASAQASYQSAIAQWRQGVRSAVKEVEQALVNLDGASSRAILTAQAAQDYRTYLTATEVSWRAGNVSLLTLEEARRSALSAELQSTEQVRNQLQYWIALYKAVGGGWDPSLPATAPGGPSLP</sequence>
<keyword evidence="2" id="KW-0449">Lipoprotein</keyword>
<feature type="region of interest" description="Disordered" evidence="3">
    <location>
        <begin position="69"/>
        <end position="94"/>
    </location>
</feature>
<reference evidence="5" key="1">
    <citation type="journal article" date="2020" name="MBio">
        <title>Horizontal gene transfer to a defensive symbiont with a reduced genome amongst a multipartite beetle microbiome.</title>
        <authorList>
            <person name="Waterworth S.C."/>
            <person name="Florez L.V."/>
            <person name="Rees E.R."/>
            <person name="Hertweck C."/>
            <person name="Kaltenpoth M."/>
            <person name="Kwan J.C."/>
        </authorList>
    </citation>
    <scope>NUCLEOTIDE SEQUENCE [LARGE SCALE GENOMIC DNA]</scope>
</reference>
<dbReference type="SUPFAM" id="SSF56954">
    <property type="entry name" value="Outer membrane efflux proteins (OEP)"/>
    <property type="match status" value="1"/>
</dbReference>